<proteinExistence type="predicted"/>
<dbReference type="Proteomes" id="UP000222163">
    <property type="component" value="Unassembled WGS sequence"/>
</dbReference>
<keyword evidence="8" id="KW-0966">Cell projection</keyword>
<evidence type="ECO:0000256" key="5">
    <source>
        <dbReference type="SAM" id="SignalP"/>
    </source>
</evidence>
<dbReference type="SUPFAM" id="SSF49464">
    <property type="entry name" value="Carboxypeptidase regulatory domain-like"/>
    <property type="match status" value="1"/>
</dbReference>
<dbReference type="Pfam" id="PF13620">
    <property type="entry name" value="CarboxypepD_reg"/>
    <property type="match status" value="1"/>
</dbReference>
<keyword evidence="8" id="KW-0282">Flagellum</keyword>
<reference evidence="7 10" key="3">
    <citation type="submission" date="2023-07" db="EMBL/GenBank/DDBJ databases">
        <title>Genome content predicts the carbon catabolic preferences of heterotrophic bacteria.</title>
        <authorList>
            <person name="Gralka M."/>
        </authorList>
    </citation>
    <scope>NUCLEOTIDE SEQUENCE [LARGE SCALE GENOMIC DNA]</scope>
    <source>
        <strain evidence="7 10">4G03</strain>
    </source>
</reference>
<dbReference type="Gene3D" id="1.25.40.10">
    <property type="entry name" value="Tetratricopeptide repeat domain"/>
    <property type="match status" value="1"/>
</dbReference>
<dbReference type="Pfam" id="PF00691">
    <property type="entry name" value="OmpA"/>
    <property type="match status" value="1"/>
</dbReference>
<dbReference type="InterPro" id="IPR011990">
    <property type="entry name" value="TPR-like_helical_dom_sf"/>
</dbReference>
<protein>
    <submittedName>
        <fullName evidence="8">Flagellar motor protein MotB</fullName>
    </submittedName>
    <submittedName>
        <fullName evidence="7">OmpA family protein</fullName>
    </submittedName>
</protein>
<dbReference type="PANTHER" id="PTHR30329:SF21">
    <property type="entry name" value="LIPOPROTEIN YIAD-RELATED"/>
    <property type="match status" value="1"/>
</dbReference>
<evidence type="ECO:0000256" key="3">
    <source>
        <dbReference type="ARBA" id="ARBA00023237"/>
    </source>
</evidence>
<dbReference type="RefSeq" id="WP_099215278.1">
    <property type="nucleotide sequence ID" value="NZ_JAUYVU010000008.1"/>
</dbReference>
<dbReference type="GO" id="GO:0009279">
    <property type="term" value="C:cell outer membrane"/>
    <property type="evidence" value="ECO:0007669"/>
    <property type="project" value="UniProtKB-SubCell"/>
</dbReference>
<dbReference type="InterPro" id="IPR011659">
    <property type="entry name" value="WD40"/>
</dbReference>
<keyword evidence="2 4" id="KW-0472">Membrane</keyword>
<dbReference type="CDD" id="cd07185">
    <property type="entry name" value="OmpA_C-like"/>
    <property type="match status" value="1"/>
</dbReference>
<organism evidence="8 9">
    <name type="scientific">Tenacibaculum discolor</name>
    <dbReference type="NCBI Taxonomy" id="361581"/>
    <lineage>
        <taxon>Bacteria</taxon>
        <taxon>Pseudomonadati</taxon>
        <taxon>Bacteroidota</taxon>
        <taxon>Flavobacteriia</taxon>
        <taxon>Flavobacteriales</taxon>
        <taxon>Flavobacteriaceae</taxon>
        <taxon>Tenacibaculum</taxon>
    </lineage>
</organism>
<dbReference type="InterPro" id="IPR008969">
    <property type="entry name" value="CarboxyPept-like_regulatory"/>
</dbReference>
<keyword evidence="3" id="KW-0998">Cell outer membrane</keyword>
<evidence type="ECO:0000313" key="10">
    <source>
        <dbReference type="Proteomes" id="UP001242342"/>
    </source>
</evidence>
<dbReference type="SUPFAM" id="SSF103088">
    <property type="entry name" value="OmpA-like"/>
    <property type="match status" value="1"/>
</dbReference>
<keyword evidence="5" id="KW-0732">Signal</keyword>
<dbReference type="EMBL" id="JAUYVU010000008">
    <property type="protein sequence ID" value="MDP2542045.1"/>
    <property type="molecule type" value="Genomic_DNA"/>
</dbReference>
<feature type="chain" id="PRO_5013551569" evidence="5">
    <location>
        <begin position="19"/>
        <end position="686"/>
    </location>
</feature>
<reference evidence="8 9" key="1">
    <citation type="journal article" date="2016" name="Nat. Commun.">
        <title>Microbial interactions lead to rapid micro-scale successions on model marine particles.</title>
        <authorList>
            <person name="Datta M.S."/>
            <person name="Sliwerska E."/>
            <person name="Gore J."/>
            <person name="Polz M.F."/>
            <person name="Cordero O.X."/>
        </authorList>
    </citation>
    <scope>NUCLEOTIDE SEQUENCE [LARGE SCALE GENOMIC DNA]</scope>
    <source>
        <strain evidence="8 9">4G03</strain>
    </source>
</reference>
<dbReference type="Pfam" id="PF07676">
    <property type="entry name" value="PD40"/>
    <property type="match status" value="3"/>
</dbReference>
<dbReference type="PROSITE" id="PS51123">
    <property type="entry name" value="OMPA_2"/>
    <property type="match status" value="1"/>
</dbReference>
<evidence type="ECO:0000256" key="1">
    <source>
        <dbReference type="ARBA" id="ARBA00004442"/>
    </source>
</evidence>
<evidence type="ECO:0000313" key="8">
    <source>
        <dbReference type="EMBL" id="PHN97543.1"/>
    </source>
</evidence>
<name>A0A2G1BU10_9FLAO</name>
<evidence type="ECO:0000313" key="7">
    <source>
        <dbReference type="EMBL" id="MDP2542045.1"/>
    </source>
</evidence>
<dbReference type="PANTHER" id="PTHR30329">
    <property type="entry name" value="STATOR ELEMENT OF FLAGELLAR MOTOR COMPLEX"/>
    <property type="match status" value="1"/>
</dbReference>
<dbReference type="InterPro" id="IPR006664">
    <property type="entry name" value="OMP_bac"/>
</dbReference>
<accession>A0A2G1BU10</accession>
<dbReference type="InterPro" id="IPR011042">
    <property type="entry name" value="6-blade_b-propeller_TolB-like"/>
</dbReference>
<dbReference type="SUPFAM" id="SSF82171">
    <property type="entry name" value="DPP6 N-terminal domain-like"/>
    <property type="match status" value="1"/>
</dbReference>
<feature type="signal peptide" evidence="5">
    <location>
        <begin position="1"/>
        <end position="18"/>
    </location>
</feature>
<dbReference type="InterPro" id="IPR036737">
    <property type="entry name" value="OmpA-like_sf"/>
</dbReference>
<comment type="caution">
    <text evidence="8">The sequence shown here is derived from an EMBL/GenBank/DDBJ whole genome shotgun (WGS) entry which is preliminary data.</text>
</comment>
<dbReference type="EMBL" id="PDUU01000006">
    <property type="protein sequence ID" value="PHN97543.1"/>
    <property type="molecule type" value="Genomic_DNA"/>
</dbReference>
<reference evidence="8" key="2">
    <citation type="submission" date="2017-10" db="EMBL/GenBank/DDBJ databases">
        <authorList>
            <person name="Enke T.N."/>
            <person name="Cordero O.X."/>
        </authorList>
    </citation>
    <scope>NUCLEOTIDE SEQUENCE</scope>
    <source>
        <strain evidence="8">4G03</strain>
    </source>
</reference>
<evidence type="ECO:0000313" key="9">
    <source>
        <dbReference type="Proteomes" id="UP000222163"/>
    </source>
</evidence>
<dbReference type="Gene3D" id="2.120.10.30">
    <property type="entry name" value="TolB, C-terminal domain"/>
    <property type="match status" value="1"/>
</dbReference>
<dbReference type="Proteomes" id="UP001242342">
    <property type="component" value="Unassembled WGS sequence"/>
</dbReference>
<evidence type="ECO:0000256" key="2">
    <source>
        <dbReference type="ARBA" id="ARBA00023136"/>
    </source>
</evidence>
<evidence type="ECO:0000256" key="4">
    <source>
        <dbReference type="PROSITE-ProRule" id="PRU00473"/>
    </source>
</evidence>
<dbReference type="Gene3D" id="3.30.1330.60">
    <property type="entry name" value="OmpA-like domain"/>
    <property type="match status" value="1"/>
</dbReference>
<sequence length="686" mass="78952">MKKLISILLVLLPLLSNAQINRDLKRANQYFNRTSYSKAIPLYEKALKENKNFKAVKNLADSYYFTYNMSKASTHYKYLIKNYKSLLNETNFIRYSDILKANGKHTQAYNILHSFYQKNDSVKLKKLEKDIKYLDNIKAIGQRFSIKNLPINTSSSEFGAIQKEQKIVFAAPKKESTNYRRFGWTGNHYLDLYEVDSNDTLSNETTIQPFSSSINTKLHESNIIFTKDGKTAYFNRNNLVKGKQKKDSKKVTHIQLYKAQLINGKWTNITSLPFNNDTYSTEHPALSKDEKTLYFSSDIPNGYGSFDIYSVKINNNGSYGIPKNLGPIINTDKKEQFPFISKDNKLYFSSNGHPNFGALDVFVSSIKDNEYVKPDNVGLPVNSGYDDFAFNINSDTNKGYFASNRPEGKGSDDIYKLIEQKPLIIEDCYQFISGVITDIDTGEALNNVNITLRNNETISYAITDTLGKFTFRANCETIYNIKATKTGYKGKQRTLTLKNERKKVNDASMALKSLIQIEKEEKEALALQTKKEKELKVSLALQLKLDKQKKADDIIKKEKDIIKTNDQVIIKTEDINFDYKLWYLRRDTKKAIDKAINLMKKYPDMVVEVGTHSDIRGNNRYNLTLSQKRANSVRMYFMEKGIEPDRISAIGYGETRPIKKCKTEESCSEEEHELNRRCEFIVKKIN</sequence>
<keyword evidence="8" id="KW-0969">Cilium</keyword>
<dbReference type="InterPro" id="IPR050330">
    <property type="entry name" value="Bact_OuterMem_StrucFunc"/>
</dbReference>
<keyword evidence="10" id="KW-1185">Reference proteome</keyword>
<dbReference type="Gene3D" id="2.60.40.1120">
    <property type="entry name" value="Carboxypeptidase-like, regulatory domain"/>
    <property type="match status" value="1"/>
</dbReference>
<dbReference type="AlphaFoldDB" id="A0A2G1BU10"/>
<dbReference type="InterPro" id="IPR006665">
    <property type="entry name" value="OmpA-like"/>
</dbReference>
<comment type="subcellular location">
    <subcellularLocation>
        <location evidence="1">Cell outer membrane</location>
    </subcellularLocation>
</comment>
<dbReference type="PRINTS" id="PR01021">
    <property type="entry name" value="OMPADOMAIN"/>
</dbReference>
<evidence type="ECO:0000259" key="6">
    <source>
        <dbReference type="PROSITE" id="PS51123"/>
    </source>
</evidence>
<gene>
    <name evidence="8" type="ORF">CSC81_08120</name>
    <name evidence="7" type="ORF">Q8W23_11215</name>
</gene>
<feature type="domain" description="OmpA-like" evidence="6">
    <location>
        <begin position="564"/>
        <end position="686"/>
    </location>
</feature>
<dbReference type="SUPFAM" id="SSF48452">
    <property type="entry name" value="TPR-like"/>
    <property type="match status" value="1"/>
</dbReference>